<reference evidence="1 2" key="1">
    <citation type="submission" date="2016-10" db="EMBL/GenBank/DDBJ databases">
        <authorList>
            <person name="de Groot N.N."/>
        </authorList>
    </citation>
    <scope>NUCLEOTIDE SEQUENCE [LARGE SCALE GENOMIC DNA]</scope>
    <source>
        <strain evidence="1 2">Nm1</strain>
    </source>
</reference>
<name>A0A1H3FUI3_9PROT</name>
<dbReference type="Proteomes" id="UP000198640">
    <property type="component" value="Unassembled WGS sequence"/>
</dbReference>
<sequence>MLLELIWQEASCVSRFWIIDEWLLPVLEHEKFKKTKEHRPVIHPPLLPFSQGGLNLVSCFRLGQSGSYAYFTDFRRCRVVSLSRLWHFGCCPVNRC</sequence>
<accession>A0A1H3FUI3</accession>
<proteinExistence type="predicted"/>
<gene>
    <name evidence="1" type="ORF">SAMN05421881_101319</name>
</gene>
<organism evidence="1 2">
    <name type="scientific">Nitrosomonas halophila</name>
    <dbReference type="NCBI Taxonomy" id="44576"/>
    <lineage>
        <taxon>Bacteria</taxon>
        <taxon>Pseudomonadati</taxon>
        <taxon>Pseudomonadota</taxon>
        <taxon>Betaproteobacteria</taxon>
        <taxon>Nitrosomonadales</taxon>
        <taxon>Nitrosomonadaceae</taxon>
        <taxon>Nitrosomonas</taxon>
    </lineage>
</organism>
<protein>
    <submittedName>
        <fullName evidence="1">Uncharacterized protein</fullName>
    </submittedName>
</protein>
<keyword evidence="2" id="KW-1185">Reference proteome</keyword>
<evidence type="ECO:0000313" key="2">
    <source>
        <dbReference type="Proteomes" id="UP000198640"/>
    </source>
</evidence>
<dbReference type="AlphaFoldDB" id="A0A1H3FUI3"/>
<dbReference type="EMBL" id="FNOY01000013">
    <property type="protein sequence ID" value="SDX94467.1"/>
    <property type="molecule type" value="Genomic_DNA"/>
</dbReference>
<evidence type="ECO:0000313" key="1">
    <source>
        <dbReference type="EMBL" id="SDX94467.1"/>
    </source>
</evidence>